<organism evidence="2 3">
    <name type="scientific">Mycena pura</name>
    <dbReference type="NCBI Taxonomy" id="153505"/>
    <lineage>
        <taxon>Eukaryota</taxon>
        <taxon>Fungi</taxon>
        <taxon>Dikarya</taxon>
        <taxon>Basidiomycota</taxon>
        <taxon>Agaricomycotina</taxon>
        <taxon>Agaricomycetes</taxon>
        <taxon>Agaricomycetidae</taxon>
        <taxon>Agaricales</taxon>
        <taxon>Marasmiineae</taxon>
        <taxon>Mycenaceae</taxon>
        <taxon>Mycena</taxon>
    </lineage>
</organism>
<gene>
    <name evidence="2" type="ORF">GGX14DRAFT_466499</name>
</gene>
<keyword evidence="3" id="KW-1185">Reference proteome</keyword>
<feature type="compositionally biased region" description="Acidic residues" evidence="1">
    <location>
        <begin position="160"/>
        <end position="177"/>
    </location>
</feature>
<evidence type="ECO:0000256" key="1">
    <source>
        <dbReference type="SAM" id="MobiDB-lite"/>
    </source>
</evidence>
<dbReference type="Proteomes" id="UP001219525">
    <property type="component" value="Unassembled WGS sequence"/>
</dbReference>
<reference evidence="2" key="1">
    <citation type="submission" date="2023-03" db="EMBL/GenBank/DDBJ databases">
        <title>Massive genome expansion in bonnet fungi (Mycena s.s.) driven by repeated elements and novel gene families across ecological guilds.</title>
        <authorList>
            <consortium name="Lawrence Berkeley National Laboratory"/>
            <person name="Harder C.B."/>
            <person name="Miyauchi S."/>
            <person name="Viragh M."/>
            <person name="Kuo A."/>
            <person name="Thoen E."/>
            <person name="Andreopoulos B."/>
            <person name="Lu D."/>
            <person name="Skrede I."/>
            <person name="Drula E."/>
            <person name="Henrissat B."/>
            <person name="Morin E."/>
            <person name="Kohler A."/>
            <person name="Barry K."/>
            <person name="LaButti K."/>
            <person name="Morin E."/>
            <person name="Salamov A."/>
            <person name="Lipzen A."/>
            <person name="Mereny Z."/>
            <person name="Hegedus B."/>
            <person name="Baldrian P."/>
            <person name="Stursova M."/>
            <person name="Weitz H."/>
            <person name="Taylor A."/>
            <person name="Grigoriev I.V."/>
            <person name="Nagy L.G."/>
            <person name="Martin F."/>
            <person name="Kauserud H."/>
        </authorList>
    </citation>
    <scope>NUCLEOTIDE SEQUENCE</scope>
    <source>
        <strain evidence="2">9144</strain>
    </source>
</reference>
<sequence length="259" mass="29339">MFHLMSNPYAREAVKTYTLAEQTALASKTARKVRAFLHGAYQFEARYADYPSDHDVIESGGVVLTGAQLNVGTRYNVAWDFEGEVGRDCWKFRGGDGFASAVCDMEDSMADDRNIGSPASVLQMAASDWVQSFYDMMANYETYGSVVKPSVPIPQHDPDHEESEPEESEPEEYEPEEYNERDWTPMVANKWDPILARLKADQHDVECMFAHTAQRCLAQAAGTCPFKHMPTSAQAFSDGGYRRISYEDEYAMYRFYDSD</sequence>
<evidence type="ECO:0000313" key="3">
    <source>
        <dbReference type="Proteomes" id="UP001219525"/>
    </source>
</evidence>
<comment type="caution">
    <text evidence="2">The sequence shown here is derived from an EMBL/GenBank/DDBJ whole genome shotgun (WGS) entry which is preliminary data.</text>
</comment>
<dbReference type="EMBL" id="JARJCW010000062">
    <property type="protein sequence ID" value="KAJ7200587.1"/>
    <property type="molecule type" value="Genomic_DNA"/>
</dbReference>
<feature type="region of interest" description="Disordered" evidence="1">
    <location>
        <begin position="149"/>
        <end position="178"/>
    </location>
</feature>
<evidence type="ECO:0000313" key="2">
    <source>
        <dbReference type="EMBL" id="KAJ7200587.1"/>
    </source>
</evidence>
<dbReference type="AlphaFoldDB" id="A0AAD6V2A6"/>
<accession>A0AAD6V2A6</accession>
<protein>
    <submittedName>
        <fullName evidence="2">Uncharacterized protein</fullName>
    </submittedName>
</protein>
<proteinExistence type="predicted"/>
<name>A0AAD6V2A6_9AGAR</name>